<reference evidence="1" key="1">
    <citation type="journal article" date="2020" name="Nature">
        <title>Giant virus diversity and host interactions through global metagenomics.</title>
        <authorList>
            <person name="Schulz F."/>
            <person name="Roux S."/>
            <person name="Paez-Espino D."/>
            <person name="Jungbluth S."/>
            <person name="Walsh D.A."/>
            <person name="Denef V.J."/>
            <person name="McMahon K.D."/>
            <person name="Konstantinidis K.T."/>
            <person name="Eloe-Fadrosh E.A."/>
            <person name="Kyrpides N.C."/>
            <person name="Woyke T."/>
        </authorList>
    </citation>
    <scope>NUCLEOTIDE SEQUENCE</scope>
    <source>
        <strain evidence="1">GVMAG-M-3300023184-53</strain>
    </source>
</reference>
<protein>
    <submittedName>
        <fullName evidence="1">Uncharacterized protein</fullName>
    </submittedName>
</protein>
<accession>A0A6C0IAL2</accession>
<sequence length="81" mass="8715">MSIPLDANFKSLSCQLGGLRLNGIVEYPPEEGAISGTAQSTTVLTIDDSAVVQHPVLSNSTPVGYFKVKVSNEIYFIPLFQ</sequence>
<proteinExistence type="predicted"/>
<evidence type="ECO:0000313" key="1">
    <source>
        <dbReference type="EMBL" id="QHT89063.1"/>
    </source>
</evidence>
<dbReference type="EMBL" id="MN740136">
    <property type="protein sequence ID" value="QHT89063.1"/>
    <property type="molecule type" value="Genomic_DNA"/>
</dbReference>
<dbReference type="AlphaFoldDB" id="A0A6C0IAL2"/>
<organism evidence="1">
    <name type="scientific">viral metagenome</name>
    <dbReference type="NCBI Taxonomy" id="1070528"/>
    <lineage>
        <taxon>unclassified sequences</taxon>
        <taxon>metagenomes</taxon>
        <taxon>organismal metagenomes</taxon>
    </lineage>
</organism>
<name>A0A6C0IAL2_9ZZZZ</name>